<reference evidence="4" key="1">
    <citation type="submission" date="2016-10" db="EMBL/GenBank/DDBJ databases">
        <authorList>
            <person name="Varghese N."/>
            <person name="Submissions S."/>
        </authorList>
    </citation>
    <scope>NUCLEOTIDE SEQUENCE [LARGE SCALE GENOMIC DNA]</scope>
    <source>
        <strain evidence="4">DSM 24450</strain>
    </source>
</reference>
<sequence>MKKISLILIGLFLIPSIFLTSCDKGDDLQVVQTPAQTLMVDYMLTANLDLPNVDTSVDGAKFVTAAPAEADLPAFLAKYYIIDIRSASDYATSHIAGAKNVAFSNILAEGTAAGAKPVLVVCYTGQTACYATALMRMYGYKNTQALKWGMSGWNSSTAGSWNNNIGNIADGNANWSYDAAPANQVFSKPSFTSLSTSGEAILKKRVEEVVAAGFKTVKGSDVLAAPTNYFINNFFSSTDFTGFGHIKGAYRIQPLSIADNSVLGLDPNAKVVTYCYTGQTSAVVTAWLRVLGYDAYSLTFGMNGLYNSNAAWSSNKWSASVSKDLPFGN</sequence>
<evidence type="ECO:0000313" key="4">
    <source>
        <dbReference type="Proteomes" id="UP000199312"/>
    </source>
</evidence>
<dbReference type="Pfam" id="PF00581">
    <property type="entry name" value="Rhodanese"/>
    <property type="match status" value="2"/>
</dbReference>
<dbReference type="RefSeq" id="WP_090229081.1">
    <property type="nucleotide sequence ID" value="NZ_FOZP01000008.1"/>
</dbReference>
<dbReference type="EMBL" id="FOZP01000008">
    <property type="protein sequence ID" value="SFS75052.1"/>
    <property type="molecule type" value="Genomic_DNA"/>
</dbReference>
<dbReference type="OrthoDB" id="1450994at2"/>
<keyword evidence="3" id="KW-0808">Transferase</keyword>
<dbReference type="PROSITE" id="PS50206">
    <property type="entry name" value="RHODANESE_3"/>
    <property type="match status" value="2"/>
</dbReference>
<evidence type="ECO:0000256" key="1">
    <source>
        <dbReference type="SAM" id="SignalP"/>
    </source>
</evidence>
<dbReference type="STRING" id="593133.SAMN04488006_2963"/>
<dbReference type="InterPro" id="IPR036873">
    <property type="entry name" value="Rhodanese-like_dom_sf"/>
</dbReference>
<dbReference type="PROSITE" id="PS51257">
    <property type="entry name" value="PROKAR_LIPOPROTEIN"/>
    <property type="match status" value="1"/>
</dbReference>
<keyword evidence="4" id="KW-1185">Reference proteome</keyword>
<keyword evidence="1" id="KW-0732">Signal</keyword>
<dbReference type="PANTHER" id="PTHR43031:SF1">
    <property type="entry name" value="PYRIDINE NUCLEOTIDE-DISULPHIDE OXIDOREDUCTASE"/>
    <property type="match status" value="1"/>
</dbReference>
<dbReference type="InterPro" id="IPR001763">
    <property type="entry name" value="Rhodanese-like_dom"/>
</dbReference>
<dbReference type="SMART" id="SM00450">
    <property type="entry name" value="RHOD"/>
    <property type="match status" value="2"/>
</dbReference>
<evidence type="ECO:0000313" key="3">
    <source>
        <dbReference type="EMBL" id="SFS75052.1"/>
    </source>
</evidence>
<dbReference type="AlphaFoldDB" id="A0A1I6SDL9"/>
<proteinExistence type="predicted"/>
<dbReference type="CDD" id="cd00158">
    <property type="entry name" value="RHOD"/>
    <property type="match status" value="2"/>
</dbReference>
<feature type="signal peptide" evidence="1">
    <location>
        <begin position="1"/>
        <end position="21"/>
    </location>
</feature>
<accession>A0A1I6SDL9</accession>
<feature type="domain" description="Rhodanese" evidence="2">
    <location>
        <begin position="244"/>
        <end position="314"/>
    </location>
</feature>
<dbReference type="Proteomes" id="UP000199312">
    <property type="component" value="Unassembled WGS sequence"/>
</dbReference>
<dbReference type="PANTHER" id="PTHR43031">
    <property type="entry name" value="FAD-DEPENDENT OXIDOREDUCTASE"/>
    <property type="match status" value="1"/>
</dbReference>
<evidence type="ECO:0000259" key="2">
    <source>
        <dbReference type="PROSITE" id="PS50206"/>
    </source>
</evidence>
<dbReference type="InterPro" id="IPR050229">
    <property type="entry name" value="GlpE_sulfurtransferase"/>
</dbReference>
<protein>
    <submittedName>
        <fullName evidence="3">Rhodanese-related sulfurtransferase</fullName>
    </submittedName>
</protein>
<organism evidence="3 4">
    <name type="scientific">Lutibacter maritimus</name>
    <dbReference type="NCBI Taxonomy" id="593133"/>
    <lineage>
        <taxon>Bacteria</taxon>
        <taxon>Pseudomonadati</taxon>
        <taxon>Bacteroidota</taxon>
        <taxon>Flavobacteriia</taxon>
        <taxon>Flavobacteriales</taxon>
        <taxon>Flavobacteriaceae</taxon>
        <taxon>Lutibacter</taxon>
    </lineage>
</organism>
<dbReference type="GO" id="GO:0016740">
    <property type="term" value="F:transferase activity"/>
    <property type="evidence" value="ECO:0007669"/>
    <property type="project" value="UniProtKB-KW"/>
</dbReference>
<feature type="chain" id="PRO_5011745585" evidence="1">
    <location>
        <begin position="22"/>
        <end position="329"/>
    </location>
</feature>
<name>A0A1I6SDL9_9FLAO</name>
<dbReference type="SUPFAM" id="SSF52821">
    <property type="entry name" value="Rhodanese/Cell cycle control phosphatase"/>
    <property type="match status" value="2"/>
</dbReference>
<feature type="domain" description="Rhodanese" evidence="2">
    <location>
        <begin position="75"/>
        <end position="155"/>
    </location>
</feature>
<gene>
    <name evidence="3" type="ORF">SAMN04488006_2963</name>
</gene>
<dbReference type="Gene3D" id="3.40.250.10">
    <property type="entry name" value="Rhodanese-like domain"/>
    <property type="match status" value="2"/>
</dbReference>